<comment type="caution">
    <text evidence="1">The sequence shown here is derived from an EMBL/GenBank/DDBJ whole genome shotgun (WGS) entry which is preliminary data.</text>
</comment>
<dbReference type="Proteomes" id="UP000499080">
    <property type="component" value="Unassembled WGS sequence"/>
</dbReference>
<dbReference type="EMBL" id="BGPR01001877">
    <property type="protein sequence ID" value="GBM63612.1"/>
    <property type="molecule type" value="Genomic_DNA"/>
</dbReference>
<protein>
    <submittedName>
        <fullName evidence="1">Uncharacterized protein</fullName>
    </submittedName>
</protein>
<gene>
    <name evidence="1" type="ORF">AVEN_65887_1</name>
</gene>
<evidence type="ECO:0000313" key="1">
    <source>
        <dbReference type="EMBL" id="GBM63612.1"/>
    </source>
</evidence>
<keyword evidence="2" id="KW-1185">Reference proteome</keyword>
<organism evidence="1 2">
    <name type="scientific">Araneus ventricosus</name>
    <name type="common">Orbweaver spider</name>
    <name type="synonym">Epeira ventricosa</name>
    <dbReference type="NCBI Taxonomy" id="182803"/>
    <lineage>
        <taxon>Eukaryota</taxon>
        <taxon>Metazoa</taxon>
        <taxon>Ecdysozoa</taxon>
        <taxon>Arthropoda</taxon>
        <taxon>Chelicerata</taxon>
        <taxon>Arachnida</taxon>
        <taxon>Araneae</taxon>
        <taxon>Araneomorphae</taxon>
        <taxon>Entelegynae</taxon>
        <taxon>Araneoidea</taxon>
        <taxon>Araneidae</taxon>
        <taxon>Araneus</taxon>
    </lineage>
</organism>
<proteinExistence type="predicted"/>
<name>A0A4Y2HEB3_ARAVE</name>
<dbReference type="AlphaFoldDB" id="A0A4Y2HEB3"/>
<evidence type="ECO:0000313" key="2">
    <source>
        <dbReference type="Proteomes" id="UP000499080"/>
    </source>
</evidence>
<sequence length="142" mass="16071">MGVGGRRPLMTYCPTATRKTLNTVVSSRRVEERRETGIKSTTTFGKLSALRYERNSFSTKVQSEMRLSLVLSPPNEIKPFPSPPKCGGISSFHNDRLRHVWCLSRGVRTISRRHKLSYETQIVEIRRVVGAGELSDGFTILF</sequence>
<accession>A0A4Y2HEB3</accession>
<reference evidence="1 2" key="1">
    <citation type="journal article" date="2019" name="Sci. Rep.">
        <title>Orb-weaving spider Araneus ventricosus genome elucidates the spidroin gene catalogue.</title>
        <authorList>
            <person name="Kono N."/>
            <person name="Nakamura H."/>
            <person name="Ohtoshi R."/>
            <person name="Moran D.A.P."/>
            <person name="Shinohara A."/>
            <person name="Yoshida Y."/>
            <person name="Fujiwara M."/>
            <person name="Mori M."/>
            <person name="Tomita M."/>
            <person name="Arakawa K."/>
        </authorList>
    </citation>
    <scope>NUCLEOTIDE SEQUENCE [LARGE SCALE GENOMIC DNA]</scope>
</reference>